<dbReference type="GO" id="GO:0004252">
    <property type="term" value="F:serine-type endopeptidase activity"/>
    <property type="evidence" value="ECO:0007669"/>
    <property type="project" value="InterPro"/>
</dbReference>
<accession>A0A1M6M3U2</accession>
<dbReference type="InterPro" id="IPR019533">
    <property type="entry name" value="Peptidase_S26"/>
</dbReference>
<dbReference type="PANTHER" id="PTHR43390:SF1">
    <property type="entry name" value="CHLOROPLAST PROCESSING PEPTIDASE"/>
    <property type="match status" value="1"/>
</dbReference>
<comment type="subcellular location">
    <subcellularLocation>
        <location evidence="1">Cell membrane</location>
        <topology evidence="1">Single-pass type II membrane protein</topology>
    </subcellularLocation>
</comment>
<evidence type="ECO:0000256" key="1">
    <source>
        <dbReference type="ARBA" id="ARBA00004401"/>
    </source>
</evidence>
<name>A0A1M6M3U2_9ACTN</name>
<organism evidence="4 5">
    <name type="scientific">Nocardiopsis flavescens</name>
    <dbReference type="NCBI Taxonomy" id="758803"/>
    <lineage>
        <taxon>Bacteria</taxon>
        <taxon>Bacillati</taxon>
        <taxon>Actinomycetota</taxon>
        <taxon>Actinomycetes</taxon>
        <taxon>Streptosporangiales</taxon>
        <taxon>Nocardiopsidaceae</taxon>
        <taxon>Nocardiopsis</taxon>
    </lineage>
</organism>
<sequence>MIGVAGAVLLATVLAAAVWRLRRRYVVVTVQGRSMEPTYRPGDRVLVRRGRSRVGAGDVVVVGEPDRETGWHGALPLRRGVAGRGWFIKRVVATPGTRYPVGVGLGGTCPPGHVALLGDNVLSLDSRDYGPCPEHQILGVVARKMSATSRGPEAAGA</sequence>
<dbReference type="GO" id="GO:0005886">
    <property type="term" value="C:plasma membrane"/>
    <property type="evidence" value="ECO:0007669"/>
    <property type="project" value="UniProtKB-SubCell"/>
</dbReference>
<comment type="similarity">
    <text evidence="2">Belongs to the peptidase S26 family.</text>
</comment>
<evidence type="ECO:0000313" key="4">
    <source>
        <dbReference type="EMBL" id="SHJ78086.1"/>
    </source>
</evidence>
<dbReference type="AlphaFoldDB" id="A0A1M6M3U2"/>
<dbReference type="PANTHER" id="PTHR43390">
    <property type="entry name" value="SIGNAL PEPTIDASE I"/>
    <property type="match status" value="1"/>
</dbReference>
<dbReference type="RefSeq" id="WP_218619557.1">
    <property type="nucleotide sequence ID" value="NZ_FQZK01000009.1"/>
</dbReference>
<dbReference type="InterPro" id="IPR036286">
    <property type="entry name" value="LexA/Signal_pep-like_sf"/>
</dbReference>
<dbReference type="InterPro" id="IPR000223">
    <property type="entry name" value="Pept_S26A_signal_pept_1"/>
</dbReference>
<dbReference type="Gene3D" id="2.10.109.10">
    <property type="entry name" value="Umud Fragment, subunit A"/>
    <property type="match status" value="1"/>
</dbReference>
<dbReference type="CDD" id="cd06462">
    <property type="entry name" value="Peptidase_S24_S26"/>
    <property type="match status" value="1"/>
</dbReference>
<protein>
    <submittedName>
        <fullName evidence="4">Signal peptidase I/basic amino acid/polyamine antiporter, APA family</fullName>
    </submittedName>
</protein>
<dbReference type="EMBL" id="FQZK01000009">
    <property type="protein sequence ID" value="SHJ78086.1"/>
    <property type="molecule type" value="Genomic_DNA"/>
</dbReference>
<gene>
    <name evidence="4" type="ORF">SAMN05421803_109176</name>
</gene>
<keyword evidence="5" id="KW-1185">Reference proteome</keyword>
<evidence type="ECO:0000313" key="5">
    <source>
        <dbReference type="Proteomes" id="UP000184452"/>
    </source>
</evidence>
<evidence type="ECO:0000256" key="2">
    <source>
        <dbReference type="ARBA" id="ARBA00009370"/>
    </source>
</evidence>
<proteinExistence type="inferred from homology"/>
<dbReference type="Proteomes" id="UP000184452">
    <property type="component" value="Unassembled WGS sequence"/>
</dbReference>
<dbReference type="Pfam" id="PF10502">
    <property type="entry name" value="Peptidase_S26"/>
    <property type="match status" value="1"/>
</dbReference>
<dbReference type="GO" id="GO:0006465">
    <property type="term" value="P:signal peptide processing"/>
    <property type="evidence" value="ECO:0007669"/>
    <property type="project" value="InterPro"/>
</dbReference>
<evidence type="ECO:0000259" key="3">
    <source>
        <dbReference type="Pfam" id="PF10502"/>
    </source>
</evidence>
<feature type="domain" description="Peptidase S26" evidence="3">
    <location>
        <begin position="8"/>
        <end position="98"/>
    </location>
</feature>
<reference evidence="4 5" key="1">
    <citation type="submission" date="2016-11" db="EMBL/GenBank/DDBJ databases">
        <authorList>
            <person name="Jaros S."/>
            <person name="Januszkiewicz K."/>
            <person name="Wedrychowicz H."/>
        </authorList>
    </citation>
    <scope>NUCLEOTIDE SEQUENCE [LARGE SCALE GENOMIC DNA]</scope>
    <source>
        <strain evidence="4 5">CGMCC 4.5723</strain>
    </source>
</reference>
<dbReference type="STRING" id="758803.SAMN05421803_109176"/>
<dbReference type="SUPFAM" id="SSF51306">
    <property type="entry name" value="LexA/Signal peptidase"/>
    <property type="match status" value="1"/>
</dbReference>